<accession>A0A450YLE1</accession>
<dbReference type="AlphaFoldDB" id="A0A450YLE1"/>
<dbReference type="EMBL" id="CAADFT010000018">
    <property type="protein sequence ID" value="VFK42318.1"/>
    <property type="molecule type" value="Genomic_DNA"/>
</dbReference>
<reference evidence="1" key="1">
    <citation type="submission" date="2019-02" db="EMBL/GenBank/DDBJ databases">
        <authorList>
            <person name="Gruber-Vodicka R. H."/>
            <person name="Seah K. B. B."/>
        </authorList>
    </citation>
    <scope>NUCLEOTIDE SEQUENCE</scope>
    <source>
        <strain evidence="1">BECK_BZ125</strain>
    </source>
</reference>
<protein>
    <submittedName>
        <fullName evidence="1">Uncharacterized protein</fullName>
    </submittedName>
</protein>
<proteinExistence type="predicted"/>
<evidence type="ECO:0000313" key="1">
    <source>
        <dbReference type="EMBL" id="VFK42318.1"/>
    </source>
</evidence>
<sequence length="84" mass="9144">MLFWSAVTIALVLEISVHFLMSDAPSAVEQEELCCLFLIIGLKMGISEFSNVFTAVVLEMLVLLEESAVGYAEVPVHWLSASPG</sequence>
<name>A0A450YLE1_9GAMM</name>
<organism evidence="1">
    <name type="scientific">Candidatus Kentrum sp. TC</name>
    <dbReference type="NCBI Taxonomy" id="2126339"/>
    <lineage>
        <taxon>Bacteria</taxon>
        <taxon>Pseudomonadati</taxon>
        <taxon>Pseudomonadota</taxon>
        <taxon>Gammaproteobacteria</taxon>
        <taxon>Candidatus Kentrum</taxon>
    </lineage>
</organism>
<gene>
    <name evidence="1" type="ORF">BECKTC1821E_GA0114239_101825</name>
</gene>